<dbReference type="PANTHER" id="PTHR36111">
    <property type="entry name" value="INNER MEMBRANE PROTEIN-RELATED"/>
    <property type="match status" value="1"/>
</dbReference>
<feature type="transmembrane region" description="Helical" evidence="1">
    <location>
        <begin position="182"/>
        <end position="203"/>
    </location>
</feature>
<feature type="transmembrane region" description="Helical" evidence="1">
    <location>
        <begin position="140"/>
        <end position="170"/>
    </location>
</feature>
<keyword evidence="2" id="KW-0407">Ion channel</keyword>
<reference evidence="2 3" key="1">
    <citation type="submission" date="2014-04" db="EMBL/GenBank/DDBJ databases">
        <title>Draft genome sequence of Bacillus azotoformans MEV2011, a (co-) denitrifying strain unable to grow in the presence of oxygen.</title>
        <authorList>
            <person name="Nielsen M."/>
            <person name="Schreiber L."/>
            <person name="Finster K."/>
            <person name="Schramm A."/>
        </authorList>
    </citation>
    <scope>NUCLEOTIDE SEQUENCE [LARGE SCALE GENOMIC DNA]</scope>
    <source>
        <strain evidence="2 3">MEV2011</strain>
    </source>
</reference>
<dbReference type="GO" id="GO:0034220">
    <property type="term" value="P:monoatomic ion transmembrane transport"/>
    <property type="evidence" value="ECO:0007669"/>
    <property type="project" value="UniProtKB-KW"/>
</dbReference>
<gene>
    <name evidence="2" type="ORF">M670_02786</name>
</gene>
<protein>
    <submittedName>
        <fullName evidence="2">Uncharacterized membrane protein, possible Na+ channel or pump</fullName>
    </submittedName>
</protein>
<evidence type="ECO:0000256" key="1">
    <source>
        <dbReference type="SAM" id="Phobius"/>
    </source>
</evidence>
<dbReference type="PANTHER" id="PTHR36111:SF2">
    <property type="entry name" value="INNER MEMBRANE PROTEIN"/>
    <property type="match status" value="1"/>
</dbReference>
<organism evidence="2 3">
    <name type="scientific">Schinkia azotoformans MEV2011</name>
    <dbReference type="NCBI Taxonomy" id="1348973"/>
    <lineage>
        <taxon>Bacteria</taxon>
        <taxon>Bacillati</taxon>
        <taxon>Bacillota</taxon>
        <taxon>Bacilli</taxon>
        <taxon>Bacillales</taxon>
        <taxon>Bacillaceae</taxon>
        <taxon>Calidifontibacillus/Schinkia group</taxon>
        <taxon>Schinkia</taxon>
    </lineage>
</organism>
<name>A0A072NL93_SCHAZ</name>
<dbReference type="PATRIC" id="fig|1348973.3.peg.2693"/>
<dbReference type="AlphaFoldDB" id="A0A072NL93"/>
<dbReference type="Proteomes" id="UP000027936">
    <property type="component" value="Unassembled WGS sequence"/>
</dbReference>
<sequence length="238" mass="25554">MVLLGTIVNGLAIIAGTFLGKVMHRIPEKVKTLVLQSIGLAVVILGIQMGVKSEQFLIVILSLLFGSIIGEIMDLDGKLNKLGFWIERRMGSTEEGGIAKGFVTATLIFAIGAMAIIGALDSGLRGDHQVLYTKSLLDGFTSIVLATTLGVGVLFSAFPVMIYQGMIALFATQIEQWIPDPIMDAFIIEMTSAGGIMILAIGLNMLEITKIRVANMLPAILVVALLVAGQYFYYQFAI</sequence>
<keyword evidence="1" id="KW-1133">Transmembrane helix</keyword>
<accession>A0A072NL93</accession>
<keyword evidence="2" id="KW-0813">Transport</keyword>
<keyword evidence="1" id="KW-0472">Membrane</keyword>
<feature type="transmembrane region" description="Helical" evidence="1">
    <location>
        <begin position="97"/>
        <end position="120"/>
    </location>
</feature>
<feature type="transmembrane region" description="Helical" evidence="1">
    <location>
        <begin position="30"/>
        <end position="50"/>
    </location>
</feature>
<dbReference type="EMBL" id="JJRY01000010">
    <property type="protein sequence ID" value="KEF38027.1"/>
    <property type="molecule type" value="Genomic_DNA"/>
</dbReference>
<dbReference type="RefSeq" id="WP_035196161.1">
    <property type="nucleotide sequence ID" value="NZ_JJRY01000010.1"/>
</dbReference>
<dbReference type="Pfam" id="PF04474">
    <property type="entry name" value="DUF554"/>
    <property type="match status" value="1"/>
</dbReference>
<feature type="transmembrane region" description="Helical" evidence="1">
    <location>
        <begin position="215"/>
        <end position="234"/>
    </location>
</feature>
<feature type="transmembrane region" description="Helical" evidence="1">
    <location>
        <begin position="6"/>
        <end position="23"/>
    </location>
</feature>
<dbReference type="OrthoDB" id="9797976at2"/>
<keyword evidence="2" id="KW-0406">Ion transport</keyword>
<proteinExistence type="predicted"/>
<feature type="transmembrane region" description="Helical" evidence="1">
    <location>
        <begin position="56"/>
        <end position="76"/>
    </location>
</feature>
<evidence type="ECO:0000313" key="2">
    <source>
        <dbReference type="EMBL" id="KEF38027.1"/>
    </source>
</evidence>
<dbReference type="InterPro" id="IPR007563">
    <property type="entry name" value="DUF554"/>
</dbReference>
<comment type="caution">
    <text evidence="2">The sequence shown here is derived from an EMBL/GenBank/DDBJ whole genome shotgun (WGS) entry which is preliminary data.</text>
</comment>
<evidence type="ECO:0000313" key="3">
    <source>
        <dbReference type="Proteomes" id="UP000027936"/>
    </source>
</evidence>
<keyword evidence="1" id="KW-0812">Transmembrane</keyword>